<dbReference type="GO" id="GO:0016491">
    <property type="term" value="F:oxidoreductase activity"/>
    <property type="evidence" value="ECO:0007669"/>
    <property type="project" value="UniProtKB-KW"/>
</dbReference>
<keyword evidence="1" id="KW-0808">Transferase</keyword>
<dbReference type="SUPFAM" id="SSF100950">
    <property type="entry name" value="NagB/RpiA/CoA transferase-like"/>
    <property type="match status" value="2"/>
</dbReference>
<dbReference type="AlphaFoldDB" id="A0A6A6VK80"/>
<dbReference type="InterPro" id="IPR004165">
    <property type="entry name" value="CoA_trans_fam_I"/>
</dbReference>
<protein>
    <submittedName>
        <fullName evidence="6">Uncharacterized protein</fullName>
    </submittedName>
</protein>
<keyword evidence="7" id="KW-1185">Reference proteome</keyword>
<dbReference type="InterPro" id="IPR037171">
    <property type="entry name" value="NagB/RpiA_transferase-like"/>
</dbReference>
<dbReference type="Gene3D" id="1.20.1090.10">
    <property type="entry name" value="Dehydroquinate synthase-like - alpha domain"/>
    <property type="match status" value="1"/>
</dbReference>
<evidence type="ECO:0000313" key="7">
    <source>
        <dbReference type="Proteomes" id="UP000799440"/>
    </source>
</evidence>
<keyword evidence="2" id="KW-0560">Oxidoreductase</keyword>
<dbReference type="NCBIfam" id="TIGR02428">
    <property type="entry name" value="pcaJ_scoB_fam"/>
    <property type="match status" value="1"/>
</dbReference>
<dbReference type="Pfam" id="PF00465">
    <property type="entry name" value="Fe-ADH"/>
    <property type="match status" value="1"/>
</dbReference>
<feature type="compositionally biased region" description="Low complexity" evidence="3">
    <location>
        <begin position="433"/>
        <end position="454"/>
    </location>
</feature>
<dbReference type="GO" id="GO:0046872">
    <property type="term" value="F:metal ion binding"/>
    <property type="evidence" value="ECO:0007669"/>
    <property type="project" value="InterPro"/>
</dbReference>
<dbReference type="PANTHER" id="PTHR13707:SF58">
    <property type="entry name" value="SUCCINYL-COA:3-KETOACID-COENZYME A TRANSFERASE"/>
    <property type="match status" value="1"/>
</dbReference>
<evidence type="ECO:0000256" key="1">
    <source>
        <dbReference type="ARBA" id="ARBA00022679"/>
    </source>
</evidence>
<dbReference type="OrthoDB" id="1933379at2759"/>
<dbReference type="PANTHER" id="PTHR13707">
    <property type="entry name" value="KETOACID-COENZYME A TRANSFERASE"/>
    <property type="match status" value="1"/>
</dbReference>
<dbReference type="SUPFAM" id="SSF56796">
    <property type="entry name" value="Dehydroquinate synthase-like"/>
    <property type="match status" value="1"/>
</dbReference>
<feature type="region of interest" description="Disordered" evidence="3">
    <location>
        <begin position="408"/>
        <end position="454"/>
    </location>
</feature>
<reference evidence="6" key="1">
    <citation type="journal article" date="2020" name="Stud. Mycol.">
        <title>101 Dothideomycetes genomes: a test case for predicting lifestyles and emergence of pathogens.</title>
        <authorList>
            <person name="Haridas S."/>
            <person name="Albert R."/>
            <person name="Binder M."/>
            <person name="Bloem J."/>
            <person name="Labutti K."/>
            <person name="Salamov A."/>
            <person name="Andreopoulos B."/>
            <person name="Baker S."/>
            <person name="Barry K."/>
            <person name="Bills G."/>
            <person name="Bluhm B."/>
            <person name="Cannon C."/>
            <person name="Castanera R."/>
            <person name="Culley D."/>
            <person name="Daum C."/>
            <person name="Ezra D."/>
            <person name="Gonzalez J."/>
            <person name="Henrissat B."/>
            <person name="Kuo A."/>
            <person name="Liang C."/>
            <person name="Lipzen A."/>
            <person name="Lutzoni F."/>
            <person name="Magnuson J."/>
            <person name="Mondo S."/>
            <person name="Nolan M."/>
            <person name="Ohm R."/>
            <person name="Pangilinan J."/>
            <person name="Park H.-J."/>
            <person name="Ramirez L."/>
            <person name="Alfaro M."/>
            <person name="Sun H."/>
            <person name="Tritt A."/>
            <person name="Yoshinaga Y."/>
            <person name="Zwiers L.-H."/>
            <person name="Turgeon B."/>
            <person name="Goodwin S."/>
            <person name="Spatafora J."/>
            <person name="Crous P."/>
            <person name="Grigoriev I."/>
        </authorList>
    </citation>
    <scope>NUCLEOTIDE SEQUENCE</scope>
    <source>
        <strain evidence="6">CBS 119925</strain>
    </source>
</reference>
<dbReference type="InterPro" id="IPR012792">
    <property type="entry name" value="3-oxoacid_CoA-transf_A"/>
</dbReference>
<dbReference type="SMART" id="SM00882">
    <property type="entry name" value="CoA_trans"/>
    <property type="match status" value="2"/>
</dbReference>
<evidence type="ECO:0000256" key="3">
    <source>
        <dbReference type="SAM" id="MobiDB-lite"/>
    </source>
</evidence>
<dbReference type="EMBL" id="MU006563">
    <property type="protein sequence ID" value="KAF2750995.1"/>
    <property type="molecule type" value="Genomic_DNA"/>
</dbReference>
<dbReference type="Gene3D" id="3.40.50.1970">
    <property type="match status" value="1"/>
</dbReference>
<name>A0A6A6VK80_9PLEO</name>
<dbReference type="Gene3D" id="3.40.1080.10">
    <property type="entry name" value="Glutaconate Coenzyme A-transferase"/>
    <property type="match status" value="2"/>
</dbReference>
<organism evidence="6 7">
    <name type="scientific">Sporormia fimetaria CBS 119925</name>
    <dbReference type="NCBI Taxonomy" id="1340428"/>
    <lineage>
        <taxon>Eukaryota</taxon>
        <taxon>Fungi</taxon>
        <taxon>Dikarya</taxon>
        <taxon>Ascomycota</taxon>
        <taxon>Pezizomycotina</taxon>
        <taxon>Dothideomycetes</taxon>
        <taxon>Pleosporomycetidae</taxon>
        <taxon>Pleosporales</taxon>
        <taxon>Sporormiaceae</taxon>
        <taxon>Sporormia</taxon>
    </lineage>
</organism>
<dbReference type="InterPro" id="IPR001670">
    <property type="entry name" value="ADH_Fe/GldA"/>
</dbReference>
<feature type="domain" description="Fe-containing alcohol dehydrogenase-like C-terminal" evidence="5">
    <location>
        <begin position="191"/>
        <end position="365"/>
    </location>
</feature>
<dbReference type="InterPro" id="IPR056798">
    <property type="entry name" value="ADH_Fe_C"/>
</dbReference>
<dbReference type="NCBIfam" id="TIGR02429">
    <property type="entry name" value="pcaI_scoA_fam"/>
    <property type="match status" value="1"/>
</dbReference>
<evidence type="ECO:0000259" key="5">
    <source>
        <dbReference type="Pfam" id="PF25137"/>
    </source>
</evidence>
<accession>A0A6A6VK80</accession>
<dbReference type="CDD" id="cd08192">
    <property type="entry name" value="MAR-like"/>
    <property type="match status" value="1"/>
</dbReference>
<evidence type="ECO:0000259" key="4">
    <source>
        <dbReference type="Pfam" id="PF00465"/>
    </source>
</evidence>
<dbReference type="Pfam" id="PF01144">
    <property type="entry name" value="CoA_trans"/>
    <property type="match status" value="2"/>
</dbReference>
<evidence type="ECO:0000313" key="6">
    <source>
        <dbReference type="EMBL" id="KAF2750995.1"/>
    </source>
</evidence>
<dbReference type="Proteomes" id="UP000799440">
    <property type="component" value="Unassembled WGS sequence"/>
</dbReference>
<evidence type="ECO:0000256" key="2">
    <source>
        <dbReference type="ARBA" id="ARBA00023002"/>
    </source>
</evidence>
<dbReference type="GO" id="GO:0008260">
    <property type="term" value="F:succinyl-CoA:3-oxo-acid CoA-transferase activity"/>
    <property type="evidence" value="ECO:0007669"/>
    <property type="project" value="TreeGrafter"/>
</dbReference>
<gene>
    <name evidence="6" type="ORF">M011DRAFT_396160</name>
</gene>
<sequence>MALPNKYQNGSIDSSVKGTYRASPIKLMIYGKGTSKRLADVVAELGRTKAFIITGRSLHEKTPVIKDIEASLGSVYGGTFSKIGQHAPIGDIREATRLMAQSGCDILISVGGGSPIDSAKAIAYNIHEETGKWVPSIAVPTTLSVAETTQNAGFTTEELHKIAVSHPELVPKAVVYDGEIALHTPLNLWTSTGIRSLDHAVELMYHPLASEIPTKRMSLEAIKDLFTYLPQSKDNPDDPDARTKLFLACYSSLFPFLYTGGVGLSHSIGHAIGATYSIPHGITSCLSLAPTVHLKASNPEEAKQIARIVPYIGKQSTGSDEKDSHLVADAIAELVEQLGHKTTLTAYNVPTGDSEEEAIALRALHSKDHKDFSACKLFYAVNTMRLILNMKHIWSLIPIPASPSALNARSSQIQASDKPRGPPQCGSTVLGETSPAIGTGGAPPSTAPASSSTAIHSLKMQRTSLQAAFRSRPTVRSFSHTSCRPRINKICPSASEAIKDMQSNTTVLVGGFGFSGVPSTLINALRDRKDLTNFTVVSNNAGMPGVGLGQLLDTKQIGKMIASFIGENKTFEKMYLSGELELELTPQGTIAEKCAAGAAGMPAFYTPAAYGTIVQTGELPTRYNSDGTILKMAPPKETREFNGKSYVLEEAIFGDYAFVKVAKADRLGNCQFRKAQNNFNEAMGKNARCTIVEADEIVEDGEIAPEDIHLQGIYVKRVVKSTEPKLIERYVYYKDPEEQKRALIEGGSSETSQKRERIIKRAAQELKDGMYVNLGIGMPLAAPAFLPEGVEIMLESENGILGMGRFPRPGEEDPDLINAGKETVTLIKGASTFGSHESFGMIRSGRIDVAMLGAMQVSEFGDLANFMLPGKVKGIGGAMDLVANPQKTKVVITMEHVDKKGNPKILKQCSFPLTGMKCVSTIITDLAVFGVHPIEGLTLLEVAPGVSVEEVRGKTEAEFKIAEGLKEMEI</sequence>
<dbReference type="Pfam" id="PF25137">
    <property type="entry name" value="ADH_Fe_C"/>
    <property type="match status" value="1"/>
</dbReference>
<proteinExistence type="predicted"/>
<dbReference type="InterPro" id="IPR012791">
    <property type="entry name" value="3-oxoacid_CoA-transf_B"/>
</dbReference>
<feature type="domain" description="Alcohol dehydrogenase iron-type/glycerol dehydrogenase GldA" evidence="4">
    <location>
        <begin position="28"/>
        <end position="177"/>
    </location>
</feature>